<dbReference type="AlphaFoldDB" id="A0A378JEZ6"/>
<dbReference type="RefSeq" id="WP_228364861.1">
    <property type="nucleotide sequence ID" value="NZ_CAXYJE010000002.1"/>
</dbReference>
<keyword evidence="3" id="KW-1133">Transmembrane helix</keyword>
<gene>
    <name evidence="4" type="ORF">NCTC13292_02039</name>
</gene>
<keyword evidence="3" id="KW-0812">Transmembrane</keyword>
<evidence type="ECO:0000256" key="1">
    <source>
        <dbReference type="SAM" id="Coils"/>
    </source>
</evidence>
<keyword evidence="1" id="KW-0175">Coiled coil</keyword>
<feature type="transmembrane region" description="Helical" evidence="3">
    <location>
        <begin position="79"/>
        <end position="96"/>
    </location>
</feature>
<evidence type="ECO:0000313" key="5">
    <source>
        <dbReference type="Proteomes" id="UP000254677"/>
    </source>
</evidence>
<accession>A0A378JEZ6</accession>
<organism evidence="4 5">
    <name type="scientific">Legionella donaldsonii</name>
    <dbReference type="NCBI Taxonomy" id="45060"/>
    <lineage>
        <taxon>Bacteria</taxon>
        <taxon>Pseudomonadati</taxon>
        <taxon>Pseudomonadota</taxon>
        <taxon>Gammaproteobacteria</taxon>
        <taxon>Legionellales</taxon>
        <taxon>Legionellaceae</taxon>
        <taxon>Legionella</taxon>
    </lineage>
</organism>
<evidence type="ECO:0000256" key="3">
    <source>
        <dbReference type="SAM" id="Phobius"/>
    </source>
</evidence>
<dbReference type="EMBL" id="UGOA01000001">
    <property type="protein sequence ID" value="STX43220.1"/>
    <property type="molecule type" value="Genomic_DNA"/>
</dbReference>
<reference evidence="4 5" key="1">
    <citation type="submission" date="2018-06" db="EMBL/GenBank/DDBJ databases">
        <authorList>
            <consortium name="Pathogen Informatics"/>
            <person name="Doyle S."/>
        </authorList>
    </citation>
    <scope>NUCLEOTIDE SEQUENCE [LARGE SCALE GENOMIC DNA]</scope>
    <source>
        <strain evidence="4 5">NCTC13292</strain>
    </source>
</reference>
<dbReference type="Proteomes" id="UP000254677">
    <property type="component" value="Unassembled WGS sequence"/>
</dbReference>
<proteinExistence type="predicted"/>
<keyword evidence="5" id="KW-1185">Reference proteome</keyword>
<protein>
    <submittedName>
        <fullName evidence="4">Bacterial protein of uncharacterized function (DUF883)</fullName>
    </submittedName>
</protein>
<feature type="coiled-coil region" evidence="1">
    <location>
        <begin position="49"/>
        <end position="76"/>
    </location>
</feature>
<keyword evidence="3" id="KW-0472">Membrane</keyword>
<name>A0A378JEZ6_9GAMM</name>
<feature type="region of interest" description="Disordered" evidence="2">
    <location>
        <begin position="1"/>
        <end position="29"/>
    </location>
</feature>
<evidence type="ECO:0000313" key="4">
    <source>
        <dbReference type="EMBL" id="STX43220.1"/>
    </source>
</evidence>
<evidence type="ECO:0000256" key="2">
    <source>
        <dbReference type="SAM" id="MobiDB-lite"/>
    </source>
</evidence>
<sequence length="99" mass="10865">METKRTTAAHAHKKPSLKESAHNGRSKAHVGEAANHLLHEGKKLANDVYEEGLNKLEDVQDELKGYSDELLKKVQKNPLTSLLIAGGVGFLLSLILKNK</sequence>